<dbReference type="Pfam" id="PF14249">
    <property type="entry name" value="Tocopherol_cycl"/>
    <property type="match status" value="1"/>
</dbReference>
<dbReference type="PANTHER" id="PTHR35309">
    <property type="match status" value="1"/>
</dbReference>
<protein>
    <recommendedName>
        <fullName evidence="2">AttH domain-containing protein</fullName>
    </recommendedName>
</protein>
<comment type="caution">
    <text evidence="1">The sequence shown here is derived from an EMBL/GenBank/DDBJ whole genome shotgun (WGS) entry which is preliminary data.</text>
</comment>
<dbReference type="EMBL" id="VSSQ01002789">
    <property type="protein sequence ID" value="MPM17391.1"/>
    <property type="molecule type" value="Genomic_DNA"/>
</dbReference>
<organism evidence="1">
    <name type="scientific">bioreactor metagenome</name>
    <dbReference type="NCBI Taxonomy" id="1076179"/>
    <lineage>
        <taxon>unclassified sequences</taxon>
        <taxon>metagenomes</taxon>
        <taxon>ecological metagenomes</taxon>
    </lineage>
</organism>
<dbReference type="InterPro" id="IPR025893">
    <property type="entry name" value="Tocopherol_cyclase"/>
</dbReference>
<evidence type="ECO:0000313" key="1">
    <source>
        <dbReference type="EMBL" id="MPM17391.1"/>
    </source>
</evidence>
<proteinExistence type="predicted"/>
<evidence type="ECO:0008006" key="2">
    <source>
        <dbReference type="Google" id="ProtNLM"/>
    </source>
</evidence>
<dbReference type="SUPFAM" id="SSF159245">
    <property type="entry name" value="AttH-like"/>
    <property type="match status" value="1"/>
</dbReference>
<dbReference type="AlphaFoldDB" id="A0A644XNK8"/>
<reference evidence="1" key="1">
    <citation type="submission" date="2019-08" db="EMBL/GenBank/DDBJ databases">
        <authorList>
            <person name="Kucharzyk K."/>
            <person name="Murdoch R.W."/>
            <person name="Higgins S."/>
            <person name="Loffler F."/>
        </authorList>
    </citation>
    <scope>NUCLEOTIDE SEQUENCE</scope>
</reference>
<accession>A0A644XNK8</accession>
<gene>
    <name evidence="1" type="ORF">SDC9_63780</name>
</gene>
<dbReference type="PANTHER" id="PTHR35309:SF4">
    <property type="entry name" value="TOCOPHEROL CYCLASE"/>
    <property type="match status" value="1"/>
</dbReference>
<sequence>MPNLYHPERFQGSLDRRSYFEGWYFKIAIEEPQPEVIAFIPGIALGEDSHAFIQVISSREGRSWYVRFPLASFHAGTHNFSIAIGDNHFSKNSISLSLHQSGLDLEASITLIDLQPFPVSLTSVGVMGWFAYLPAMECKHGVVATHGSAEGNLTLNNRTVPIKRSSVYSEKDWGKSFPTAYLWMHANCFSDASTSVMLSIARIPYLGLRFTGFLGFVQLKDEMIHLGTYTNAKIVSLQTTDQEAKVVISKKDRMLTFTARMGSGSHLASPRNGAMDGSITESVEGTLSLAISDRSGRTLYADESGLAGIELYNCCTLEKRSAMEAHKKV</sequence>
<dbReference type="GO" id="GO:0009976">
    <property type="term" value="F:tocopherol cyclase activity"/>
    <property type="evidence" value="ECO:0007669"/>
    <property type="project" value="InterPro"/>
</dbReference>
<name>A0A644XNK8_9ZZZZ</name>